<accession>A0ACC1WY45</accession>
<keyword evidence="2" id="KW-1185">Reference proteome</keyword>
<reference evidence="1 2" key="1">
    <citation type="journal article" date="2023" name="Science">
        <title>Complex scaffold remodeling in plant triterpene biosynthesis.</title>
        <authorList>
            <person name="De La Pena R."/>
            <person name="Hodgson H."/>
            <person name="Liu J.C."/>
            <person name="Stephenson M.J."/>
            <person name="Martin A.C."/>
            <person name="Owen C."/>
            <person name="Harkess A."/>
            <person name="Leebens-Mack J."/>
            <person name="Jimenez L.E."/>
            <person name="Osbourn A."/>
            <person name="Sattely E.S."/>
        </authorList>
    </citation>
    <scope>NUCLEOTIDE SEQUENCE [LARGE SCALE GENOMIC DNA]</scope>
    <source>
        <strain evidence="2">cv. JPN11</strain>
        <tissue evidence="1">Leaf</tissue>
    </source>
</reference>
<proteinExistence type="predicted"/>
<sequence>MGNDVKELGTAMTEDLEIQKSDRSEEQAENTSVASSQKCSVSFDLNEEASSEEDGSLAKFNVELSVEDDEKGTEGSSSNNNTGGEGGNERRSTVRQYVRSKLPRLRWTPDLHLSFVHAVERLGGQEKATPKLVLQLMNVRGLSIAHVKSHLQVLKMYRSKKLDEAGQVLSHTYRSIQGRDHIRGIYQPVTGPRQHFRMENGGIVLAKNLLHENNITSSIFQSPQLSQRPFDFKPTFSRKSDHDVETIRPNSLIGKHHGGNICLKSNAFHSLGKSPSSNHQIHAMDTAIGIGPMRPSRFLEEKRWPPFEMINSRRWKVNASNILTNENTCSQPQAHQISTKPMSYCTMSRNDSMFRQFLFNSNDGAGKFSSFQPNFEPPFRLELNRDKMMKEKEWLPDLQLRLSQRVGIDDEISHCNTQEISTKLSLS</sequence>
<gene>
    <name evidence="1" type="ORF">OWV82_023532</name>
</gene>
<evidence type="ECO:0000313" key="1">
    <source>
        <dbReference type="EMBL" id="KAJ4703663.1"/>
    </source>
</evidence>
<protein>
    <submittedName>
        <fullName evidence="1">MYB-like transcription factor family protein</fullName>
    </submittedName>
</protein>
<dbReference type="EMBL" id="CM051406">
    <property type="protein sequence ID" value="KAJ4703663.1"/>
    <property type="molecule type" value="Genomic_DNA"/>
</dbReference>
<comment type="caution">
    <text evidence="1">The sequence shown here is derived from an EMBL/GenBank/DDBJ whole genome shotgun (WGS) entry which is preliminary data.</text>
</comment>
<evidence type="ECO:0000313" key="2">
    <source>
        <dbReference type="Proteomes" id="UP001164539"/>
    </source>
</evidence>
<name>A0ACC1WY45_MELAZ</name>
<dbReference type="Proteomes" id="UP001164539">
    <property type="component" value="Chromosome 13"/>
</dbReference>
<organism evidence="1 2">
    <name type="scientific">Melia azedarach</name>
    <name type="common">Chinaberry tree</name>
    <dbReference type="NCBI Taxonomy" id="155640"/>
    <lineage>
        <taxon>Eukaryota</taxon>
        <taxon>Viridiplantae</taxon>
        <taxon>Streptophyta</taxon>
        <taxon>Embryophyta</taxon>
        <taxon>Tracheophyta</taxon>
        <taxon>Spermatophyta</taxon>
        <taxon>Magnoliopsida</taxon>
        <taxon>eudicotyledons</taxon>
        <taxon>Gunneridae</taxon>
        <taxon>Pentapetalae</taxon>
        <taxon>rosids</taxon>
        <taxon>malvids</taxon>
        <taxon>Sapindales</taxon>
        <taxon>Meliaceae</taxon>
        <taxon>Melia</taxon>
    </lineage>
</organism>